<reference evidence="2 3" key="2">
    <citation type="journal article" date="2017" name="Genome Biol.">
        <title>New reference genome sequences of hot pepper reveal the massive evolution of plant disease-resistance genes by retroduplication.</title>
        <authorList>
            <person name="Kim S."/>
            <person name="Park J."/>
            <person name="Yeom S.I."/>
            <person name="Kim Y.M."/>
            <person name="Seo E."/>
            <person name="Kim K.T."/>
            <person name="Kim M.S."/>
            <person name="Lee J.M."/>
            <person name="Cheong K."/>
            <person name="Shin H.S."/>
            <person name="Kim S.B."/>
            <person name="Han K."/>
            <person name="Lee J."/>
            <person name="Park M."/>
            <person name="Lee H.A."/>
            <person name="Lee H.Y."/>
            <person name="Lee Y."/>
            <person name="Oh S."/>
            <person name="Lee J.H."/>
            <person name="Choi E."/>
            <person name="Choi E."/>
            <person name="Lee S.E."/>
            <person name="Jeon J."/>
            <person name="Kim H."/>
            <person name="Choi G."/>
            <person name="Song H."/>
            <person name="Lee J."/>
            <person name="Lee S.C."/>
            <person name="Kwon J.K."/>
            <person name="Lee H.Y."/>
            <person name="Koo N."/>
            <person name="Hong Y."/>
            <person name="Kim R.W."/>
            <person name="Kang W.H."/>
            <person name="Huh J.H."/>
            <person name="Kang B.C."/>
            <person name="Yang T.J."/>
            <person name="Lee Y.H."/>
            <person name="Bennetzen J.L."/>
            <person name="Choi D."/>
        </authorList>
    </citation>
    <scope>NUCLEOTIDE SEQUENCE [LARGE SCALE GENOMIC DNA]</scope>
    <source>
        <strain evidence="3">cv. CM334</strain>
    </source>
</reference>
<dbReference type="Gramene" id="PHT84091">
    <property type="protein sequence ID" value="PHT84091"/>
    <property type="gene ID" value="T459_12534"/>
</dbReference>
<keyword evidence="1" id="KW-1133">Transmembrane helix</keyword>
<dbReference type="OMA" id="MECACLR"/>
<dbReference type="Proteomes" id="UP000222542">
    <property type="component" value="Unassembled WGS sequence"/>
</dbReference>
<reference evidence="2 3" key="1">
    <citation type="journal article" date="2014" name="Nat. Genet.">
        <title>Genome sequence of the hot pepper provides insights into the evolution of pungency in Capsicum species.</title>
        <authorList>
            <person name="Kim S."/>
            <person name="Park M."/>
            <person name="Yeom S.I."/>
            <person name="Kim Y.M."/>
            <person name="Lee J.M."/>
            <person name="Lee H.A."/>
            <person name="Seo E."/>
            <person name="Choi J."/>
            <person name="Cheong K."/>
            <person name="Kim K.T."/>
            <person name="Jung K."/>
            <person name="Lee G.W."/>
            <person name="Oh S.K."/>
            <person name="Bae C."/>
            <person name="Kim S.B."/>
            <person name="Lee H.Y."/>
            <person name="Kim S.Y."/>
            <person name="Kim M.S."/>
            <person name="Kang B.C."/>
            <person name="Jo Y.D."/>
            <person name="Yang H.B."/>
            <person name="Jeong H.J."/>
            <person name="Kang W.H."/>
            <person name="Kwon J.K."/>
            <person name="Shin C."/>
            <person name="Lim J.Y."/>
            <person name="Park J.H."/>
            <person name="Huh J.H."/>
            <person name="Kim J.S."/>
            <person name="Kim B.D."/>
            <person name="Cohen O."/>
            <person name="Paran I."/>
            <person name="Suh M.C."/>
            <person name="Lee S.B."/>
            <person name="Kim Y.K."/>
            <person name="Shin Y."/>
            <person name="Noh S.J."/>
            <person name="Park J."/>
            <person name="Seo Y.S."/>
            <person name="Kwon S.Y."/>
            <person name="Kim H.A."/>
            <person name="Park J.M."/>
            <person name="Kim H.J."/>
            <person name="Choi S.B."/>
            <person name="Bosland P.W."/>
            <person name="Reeves G."/>
            <person name="Jo S.H."/>
            <person name="Lee B.W."/>
            <person name="Cho H.T."/>
            <person name="Choi H.S."/>
            <person name="Lee M.S."/>
            <person name="Yu Y."/>
            <person name="Do Choi Y."/>
            <person name="Park B.S."/>
            <person name="van Deynze A."/>
            <person name="Ashrafi H."/>
            <person name="Hill T."/>
            <person name="Kim W.T."/>
            <person name="Pai H.S."/>
            <person name="Ahn H.K."/>
            <person name="Yeam I."/>
            <person name="Giovannoni J.J."/>
            <person name="Rose J.K."/>
            <person name="Sorensen I."/>
            <person name="Lee S.J."/>
            <person name="Kim R.W."/>
            <person name="Choi I.Y."/>
            <person name="Choi B.S."/>
            <person name="Lim J.S."/>
            <person name="Lee Y.H."/>
            <person name="Choi D."/>
        </authorList>
    </citation>
    <scope>NUCLEOTIDE SEQUENCE [LARGE SCALE GENOMIC DNA]</scope>
    <source>
        <strain evidence="3">cv. CM334</strain>
    </source>
</reference>
<keyword evidence="3" id="KW-1185">Reference proteome</keyword>
<organism evidence="2 3">
    <name type="scientific">Capsicum annuum</name>
    <name type="common">Capsicum pepper</name>
    <dbReference type="NCBI Taxonomy" id="4072"/>
    <lineage>
        <taxon>Eukaryota</taxon>
        <taxon>Viridiplantae</taxon>
        <taxon>Streptophyta</taxon>
        <taxon>Embryophyta</taxon>
        <taxon>Tracheophyta</taxon>
        <taxon>Spermatophyta</taxon>
        <taxon>Magnoliopsida</taxon>
        <taxon>eudicotyledons</taxon>
        <taxon>Gunneridae</taxon>
        <taxon>Pentapetalae</taxon>
        <taxon>asterids</taxon>
        <taxon>lamiids</taxon>
        <taxon>Solanales</taxon>
        <taxon>Solanaceae</taxon>
        <taxon>Solanoideae</taxon>
        <taxon>Capsiceae</taxon>
        <taxon>Capsicum</taxon>
    </lineage>
</organism>
<name>A0A2G2ZQ60_CAPAN</name>
<evidence type="ECO:0000313" key="2">
    <source>
        <dbReference type="EMBL" id="PHT84091.1"/>
    </source>
</evidence>
<dbReference type="AlphaFoldDB" id="A0A2G2ZQ60"/>
<sequence length="123" mass="14001">MHSKRKSIYIFYNNSYEGNDGLRGFPVSGGCGSNWTPETNNTTSVPDEESDSTFLSELSWKVVLMGYGCGLIIGFSIAYVVLSSRNPNWLSGMTEDLEYRISMRRRKKQQGQMHYRGRRNDGI</sequence>
<comment type="caution">
    <text evidence="2">The sequence shown here is derived from an EMBL/GenBank/DDBJ whole genome shotgun (WGS) entry which is preliminary data.</text>
</comment>
<evidence type="ECO:0000313" key="3">
    <source>
        <dbReference type="Proteomes" id="UP000222542"/>
    </source>
</evidence>
<feature type="transmembrane region" description="Helical" evidence="1">
    <location>
        <begin position="62"/>
        <end position="82"/>
    </location>
</feature>
<protein>
    <submittedName>
        <fullName evidence="2">Uncharacterized protein</fullName>
    </submittedName>
</protein>
<keyword evidence="1" id="KW-0812">Transmembrane</keyword>
<dbReference type="EMBL" id="AYRZ02000004">
    <property type="protein sequence ID" value="PHT84091.1"/>
    <property type="molecule type" value="Genomic_DNA"/>
</dbReference>
<keyword evidence="1" id="KW-0472">Membrane</keyword>
<accession>A0A2G2ZQ60</accession>
<evidence type="ECO:0000256" key="1">
    <source>
        <dbReference type="SAM" id="Phobius"/>
    </source>
</evidence>
<proteinExistence type="predicted"/>
<gene>
    <name evidence="2" type="ORF">T459_12534</name>
</gene>